<dbReference type="RefSeq" id="WP_124235681.1">
    <property type="nucleotide sequence ID" value="NZ_JBHUFI010000009.1"/>
</dbReference>
<dbReference type="InterPro" id="IPR013785">
    <property type="entry name" value="Aldolase_TIM"/>
</dbReference>
<dbReference type="EMBL" id="RQJX01000003">
    <property type="protein sequence ID" value="RQN09222.1"/>
    <property type="molecule type" value="Genomic_DNA"/>
</dbReference>
<evidence type="ECO:0000313" key="2">
    <source>
        <dbReference type="Proteomes" id="UP000275225"/>
    </source>
</evidence>
<gene>
    <name evidence="1" type="ORF">EHW97_02925</name>
</gene>
<organism evidence="1 2">
    <name type="scientific">Aeromicrobium camelliae</name>
    <dbReference type="NCBI Taxonomy" id="1538144"/>
    <lineage>
        <taxon>Bacteria</taxon>
        <taxon>Bacillati</taxon>
        <taxon>Actinomycetota</taxon>
        <taxon>Actinomycetes</taxon>
        <taxon>Propionibacteriales</taxon>
        <taxon>Nocardioidaceae</taxon>
        <taxon>Aeromicrobium</taxon>
    </lineage>
</organism>
<sequence>MLRTVCVNGTRTPDDHRALSADPVVLARDAARAIAAGAAEVHLHSKDEVGRDSLSSTCRALAAGVPH</sequence>
<reference evidence="1 2" key="1">
    <citation type="submission" date="2018-11" db="EMBL/GenBank/DDBJ databases">
        <authorList>
            <person name="Li F."/>
        </authorList>
    </citation>
    <scope>NUCLEOTIDE SEQUENCE [LARGE SCALE GENOMIC DNA]</scope>
    <source>
        <strain evidence="1 2">YS17T</strain>
    </source>
</reference>
<keyword evidence="2" id="KW-1185">Reference proteome</keyword>
<dbReference type="AlphaFoldDB" id="A0A3N6WW49"/>
<dbReference type="Proteomes" id="UP000275225">
    <property type="component" value="Unassembled WGS sequence"/>
</dbReference>
<dbReference type="Gene3D" id="3.20.20.70">
    <property type="entry name" value="Aldolase class I"/>
    <property type="match status" value="1"/>
</dbReference>
<name>A0A3N6WW49_9ACTN</name>
<proteinExistence type="predicted"/>
<dbReference type="InterPro" id="IPR008567">
    <property type="entry name" value="BKACE"/>
</dbReference>
<dbReference type="Pfam" id="PF05853">
    <property type="entry name" value="BKACE"/>
    <property type="match status" value="1"/>
</dbReference>
<protein>
    <recommendedName>
        <fullName evidence="3">3-keto-5-aminohexanoate cleavage protein</fullName>
    </recommendedName>
</protein>
<evidence type="ECO:0000313" key="1">
    <source>
        <dbReference type="EMBL" id="RQN09222.1"/>
    </source>
</evidence>
<dbReference type="GO" id="GO:0043720">
    <property type="term" value="F:3-keto-5-aminohexanoate cleavage activity"/>
    <property type="evidence" value="ECO:0007669"/>
    <property type="project" value="InterPro"/>
</dbReference>
<evidence type="ECO:0008006" key="3">
    <source>
        <dbReference type="Google" id="ProtNLM"/>
    </source>
</evidence>
<accession>A0A3N6WW49</accession>
<comment type="caution">
    <text evidence="1">The sequence shown here is derived from an EMBL/GenBank/DDBJ whole genome shotgun (WGS) entry which is preliminary data.</text>
</comment>